<dbReference type="HOGENOM" id="CLU_3334949_0_0_6"/>
<reference evidence="1" key="1">
    <citation type="submission" date="2013-07" db="EMBL/GenBank/DDBJ databases">
        <title>Sub-species coevolution in mutualistic symbiosis.</title>
        <authorList>
            <person name="Murfin K."/>
            <person name="Klassen J."/>
            <person name="Lee M."/>
            <person name="Forst S."/>
            <person name="Stock P."/>
            <person name="Goodrich-Blair H."/>
        </authorList>
    </citation>
    <scope>NUCLEOTIDE SEQUENCE [LARGE SCALE GENOMIC DNA]</scope>
    <source>
        <strain evidence="1">Intermedium</strain>
    </source>
</reference>
<name>A0A077QEU5_XENBV</name>
<dbReference type="Proteomes" id="UP000028480">
    <property type="component" value="Unassembled WGS sequence"/>
</dbReference>
<proteinExistence type="predicted"/>
<evidence type="ECO:0000313" key="1">
    <source>
        <dbReference type="EMBL" id="CDH31959.1"/>
    </source>
</evidence>
<organism evidence="1 2">
    <name type="scientific">Xenorhabdus bovienii str. Intermedium</name>
    <dbReference type="NCBI Taxonomy" id="1379677"/>
    <lineage>
        <taxon>Bacteria</taxon>
        <taxon>Pseudomonadati</taxon>
        <taxon>Pseudomonadota</taxon>
        <taxon>Gammaproteobacteria</taxon>
        <taxon>Enterobacterales</taxon>
        <taxon>Morganellaceae</taxon>
        <taxon>Xenorhabdus</taxon>
    </lineage>
</organism>
<protein>
    <submittedName>
        <fullName evidence="1">Uncharacterized protein</fullName>
    </submittedName>
</protein>
<accession>A0A077QEU5</accession>
<dbReference type="EMBL" id="CBTB010000090">
    <property type="protein sequence ID" value="CDH31959.1"/>
    <property type="molecule type" value="Genomic_DNA"/>
</dbReference>
<evidence type="ECO:0000313" key="2">
    <source>
        <dbReference type="Proteomes" id="UP000028480"/>
    </source>
</evidence>
<gene>
    <name evidence="1" type="ORF">XBI1_180041</name>
</gene>
<dbReference type="AlphaFoldDB" id="A0A077QEU5"/>
<sequence>MSGNLPPLLKYSRYGGYTLNDYTPPSIEMGVSSNYLRL</sequence>
<comment type="caution">
    <text evidence="1">The sequence shown here is derived from an EMBL/GenBank/DDBJ whole genome shotgun (WGS) entry which is preliminary data.</text>
</comment>